<feature type="region of interest" description="Disordered" evidence="1">
    <location>
        <begin position="1"/>
        <end position="130"/>
    </location>
</feature>
<evidence type="ECO:0000256" key="1">
    <source>
        <dbReference type="SAM" id="MobiDB-lite"/>
    </source>
</evidence>
<sequence>DHARRPQPRPAPRRCVARPPGPGGPRLRGVRGTPDPTSQRRRRDRRRRDDCRLRRAAGHPCPGRGPRPPVEPRTCGGHPAGPAAARLQRPPATHHLGRAGDGSGGPDRAGLPARPSLDPGLPRPGLTDVL</sequence>
<feature type="non-terminal residue" evidence="2">
    <location>
        <position position="130"/>
    </location>
</feature>
<reference evidence="2" key="1">
    <citation type="submission" date="2020-02" db="EMBL/GenBank/DDBJ databases">
        <authorList>
            <person name="Meier V. D."/>
        </authorList>
    </citation>
    <scope>NUCLEOTIDE SEQUENCE</scope>
    <source>
        <strain evidence="2">AVDCRST_MAG61</strain>
    </source>
</reference>
<feature type="compositionally biased region" description="Basic residues" evidence="1">
    <location>
        <begin position="1"/>
        <end position="16"/>
    </location>
</feature>
<proteinExistence type="predicted"/>
<gene>
    <name evidence="2" type="ORF">AVDCRST_MAG61-2257</name>
</gene>
<name>A0A6J4L2B4_9ACTN</name>
<organism evidence="2">
    <name type="scientific">uncultured Friedmanniella sp</name>
    <dbReference type="NCBI Taxonomy" id="335381"/>
    <lineage>
        <taxon>Bacteria</taxon>
        <taxon>Bacillati</taxon>
        <taxon>Actinomycetota</taxon>
        <taxon>Actinomycetes</taxon>
        <taxon>Propionibacteriales</taxon>
        <taxon>Nocardioidaceae</taxon>
        <taxon>Friedmanniella</taxon>
        <taxon>environmental samples</taxon>
    </lineage>
</organism>
<feature type="non-terminal residue" evidence="2">
    <location>
        <position position="1"/>
    </location>
</feature>
<dbReference type="AlphaFoldDB" id="A0A6J4L2B4"/>
<accession>A0A6J4L2B4</accession>
<feature type="compositionally biased region" description="Low complexity" evidence="1">
    <location>
        <begin position="25"/>
        <end position="34"/>
    </location>
</feature>
<protein>
    <submittedName>
        <fullName evidence="2">Uncharacterized protein</fullName>
    </submittedName>
</protein>
<dbReference type="EMBL" id="CADCTT010000293">
    <property type="protein sequence ID" value="CAA9320246.1"/>
    <property type="molecule type" value="Genomic_DNA"/>
</dbReference>
<evidence type="ECO:0000313" key="2">
    <source>
        <dbReference type="EMBL" id="CAA9320246.1"/>
    </source>
</evidence>